<dbReference type="RefSeq" id="WP_091234673.1">
    <property type="nucleotide sequence ID" value="NZ_FMKA01000015.1"/>
</dbReference>
<dbReference type="PANTHER" id="PTHR43280:SF28">
    <property type="entry name" value="HTH-TYPE TRANSCRIPTIONAL ACTIVATOR RHAS"/>
    <property type="match status" value="1"/>
</dbReference>
<dbReference type="Gene3D" id="1.10.10.60">
    <property type="entry name" value="Homeodomain-like"/>
    <property type="match status" value="2"/>
</dbReference>
<dbReference type="GO" id="GO:0043565">
    <property type="term" value="F:sequence-specific DNA binding"/>
    <property type="evidence" value="ECO:0007669"/>
    <property type="project" value="InterPro"/>
</dbReference>
<keyword evidence="4" id="KW-0804">Transcription</keyword>
<organism evidence="9 10">
    <name type="scientific">Anaerobium acetethylicum</name>
    <dbReference type="NCBI Taxonomy" id="1619234"/>
    <lineage>
        <taxon>Bacteria</taxon>
        <taxon>Bacillati</taxon>
        <taxon>Bacillota</taxon>
        <taxon>Clostridia</taxon>
        <taxon>Lachnospirales</taxon>
        <taxon>Lachnospiraceae</taxon>
        <taxon>Anaerobium</taxon>
    </lineage>
</organism>
<evidence type="ECO:0000313" key="9">
    <source>
        <dbReference type="EMBL" id="SCP97987.1"/>
    </source>
</evidence>
<reference evidence="9 10" key="1">
    <citation type="submission" date="2016-09" db="EMBL/GenBank/DDBJ databases">
        <authorList>
            <person name="Capua I."/>
            <person name="De Benedictis P."/>
            <person name="Joannis T."/>
            <person name="Lombin L.H."/>
            <person name="Cattoli G."/>
        </authorList>
    </citation>
    <scope>NUCLEOTIDE SEQUENCE [LARGE SCALE GENOMIC DNA]</scope>
    <source>
        <strain evidence="9 10">GluBS11</strain>
    </source>
</reference>
<name>A0A1D3TV63_9FIRM</name>
<dbReference type="Proteomes" id="UP000199315">
    <property type="component" value="Unassembled WGS sequence"/>
</dbReference>
<evidence type="ECO:0000256" key="5">
    <source>
        <dbReference type="ARBA" id="ARBA00024867"/>
    </source>
</evidence>
<feature type="modified residue" description="4-aspartylphosphate" evidence="6">
    <location>
        <position position="57"/>
    </location>
</feature>
<dbReference type="GO" id="GO:0003700">
    <property type="term" value="F:DNA-binding transcription factor activity"/>
    <property type="evidence" value="ECO:0007669"/>
    <property type="project" value="InterPro"/>
</dbReference>
<sequence length="547" mass="62670">MSQMNILLVDDDRFVLAALKQNMDWTALGFSNVYTAGNISQAKDLIKEHDIDILVTDIDMPQGTGLDLLAWIRENGYEIITIILTNYADFSYAQKAIALQSLEYYLKPIEFDQLTRIIKKAIDQVVQGRQAKKDASLATIWEDARSGLSKHFWDAYLKNGDSYPEDYLLQQLEKSQLPYQMSDTFFMVLFEVFPYSLSDSHELFLPFSQENRIFPEFEFLYRQAFHEVLSPSDILLELNPSRQRYIAIFSCTGSISIPEKKKYLDACQDLIVLMKRRYKTPVSCYLGRPAAFARFHTVLRSLEQMLEDSIPCRGRIFSLQEYVPVTADYAAPNAAELDACLNGGNADAFLSACDSYLRTLTQDHRMNHHILTNFRIDITQLVYSFLKGNGILAHRLLHGKTGDILLEQAAKSLEDMNQYLSFLVHTALDYIAFSTSQKSVASIICDYIDQHYADDINRNSLAEIVYLDPDYTGRLFKKEIGTSLGNYIIQKRISVAKDLLINTDLPVNFISDKVGYGNYSYFTKLFKKETDFTPVEYRKEKGRTGNE</sequence>
<dbReference type="Gene3D" id="3.40.50.2300">
    <property type="match status" value="1"/>
</dbReference>
<dbReference type="InterPro" id="IPR011006">
    <property type="entry name" value="CheY-like_superfamily"/>
</dbReference>
<protein>
    <recommendedName>
        <fullName evidence="1">Stage 0 sporulation protein A homolog</fullName>
    </recommendedName>
</protein>
<dbReference type="AlphaFoldDB" id="A0A1D3TV63"/>
<dbReference type="EMBL" id="FMKA01000015">
    <property type="protein sequence ID" value="SCP97987.1"/>
    <property type="molecule type" value="Genomic_DNA"/>
</dbReference>
<evidence type="ECO:0000256" key="4">
    <source>
        <dbReference type="ARBA" id="ARBA00023163"/>
    </source>
</evidence>
<proteinExistence type="predicted"/>
<dbReference type="SUPFAM" id="SSF52172">
    <property type="entry name" value="CheY-like"/>
    <property type="match status" value="1"/>
</dbReference>
<evidence type="ECO:0000256" key="6">
    <source>
        <dbReference type="PROSITE-ProRule" id="PRU00169"/>
    </source>
</evidence>
<dbReference type="OrthoDB" id="1974963at2"/>
<accession>A0A1D3TV63</accession>
<evidence type="ECO:0000256" key="2">
    <source>
        <dbReference type="ARBA" id="ARBA00023015"/>
    </source>
</evidence>
<evidence type="ECO:0000256" key="3">
    <source>
        <dbReference type="ARBA" id="ARBA00023125"/>
    </source>
</evidence>
<dbReference type="SUPFAM" id="SSF46689">
    <property type="entry name" value="Homeodomain-like"/>
    <property type="match status" value="2"/>
</dbReference>
<evidence type="ECO:0000256" key="1">
    <source>
        <dbReference type="ARBA" id="ARBA00018672"/>
    </source>
</evidence>
<evidence type="ECO:0000259" key="8">
    <source>
        <dbReference type="PROSITE" id="PS50110"/>
    </source>
</evidence>
<dbReference type="PROSITE" id="PS50110">
    <property type="entry name" value="RESPONSE_REGULATORY"/>
    <property type="match status" value="1"/>
</dbReference>
<evidence type="ECO:0000313" key="10">
    <source>
        <dbReference type="Proteomes" id="UP000199315"/>
    </source>
</evidence>
<feature type="domain" description="HTH araC/xylS-type" evidence="7">
    <location>
        <begin position="442"/>
        <end position="540"/>
    </location>
</feature>
<dbReference type="Pfam" id="PF12833">
    <property type="entry name" value="HTH_18"/>
    <property type="match status" value="1"/>
</dbReference>
<dbReference type="Pfam" id="PF00072">
    <property type="entry name" value="Response_reg"/>
    <property type="match status" value="1"/>
</dbReference>
<dbReference type="PROSITE" id="PS01124">
    <property type="entry name" value="HTH_ARAC_FAMILY_2"/>
    <property type="match status" value="1"/>
</dbReference>
<dbReference type="PANTHER" id="PTHR43280">
    <property type="entry name" value="ARAC-FAMILY TRANSCRIPTIONAL REGULATOR"/>
    <property type="match status" value="1"/>
</dbReference>
<dbReference type="SMART" id="SM00448">
    <property type="entry name" value="REC"/>
    <property type="match status" value="1"/>
</dbReference>
<gene>
    <name evidence="9" type="ORF">SAMN05421730_101560</name>
</gene>
<dbReference type="InterPro" id="IPR001789">
    <property type="entry name" value="Sig_transdc_resp-reg_receiver"/>
</dbReference>
<dbReference type="STRING" id="1619234.SAMN05421730_101560"/>
<dbReference type="InterPro" id="IPR018062">
    <property type="entry name" value="HTH_AraC-typ_CS"/>
</dbReference>
<feature type="domain" description="Response regulatory" evidence="8">
    <location>
        <begin position="5"/>
        <end position="122"/>
    </location>
</feature>
<keyword evidence="2" id="KW-0805">Transcription regulation</keyword>
<comment type="function">
    <text evidence="5">May play the central regulatory role in sporulation. It may be an element of the effector pathway responsible for the activation of sporulation genes in response to nutritional stress. Spo0A may act in concert with spo0H (a sigma factor) to control the expression of some genes that are critical to the sporulation process.</text>
</comment>
<dbReference type="CDD" id="cd17536">
    <property type="entry name" value="REC_YesN-like"/>
    <property type="match status" value="1"/>
</dbReference>
<keyword evidence="10" id="KW-1185">Reference proteome</keyword>
<keyword evidence="3" id="KW-0238">DNA-binding</keyword>
<dbReference type="GO" id="GO:0000160">
    <property type="term" value="P:phosphorelay signal transduction system"/>
    <property type="evidence" value="ECO:0007669"/>
    <property type="project" value="InterPro"/>
</dbReference>
<dbReference type="PROSITE" id="PS00041">
    <property type="entry name" value="HTH_ARAC_FAMILY_1"/>
    <property type="match status" value="1"/>
</dbReference>
<evidence type="ECO:0000259" key="7">
    <source>
        <dbReference type="PROSITE" id="PS01124"/>
    </source>
</evidence>
<keyword evidence="6" id="KW-0597">Phosphoprotein</keyword>
<dbReference type="InterPro" id="IPR009057">
    <property type="entry name" value="Homeodomain-like_sf"/>
</dbReference>
<dbReference type="InterPro" id="IPR018060">
    <property type="entry name" value="HTH_AraC"/>
</dbReference>
<dbReference type="SMART" id="SM00342">
    <property type="entry name" value="HTH_ARAC"/>
    <property type="match status" value="1"/>
</dbReference>